<evidence type="ECO:0000256" key="9">
    <source>
        <dbReference type="SAM" id="SignalP"/>
    </source>
</evidence>
<dbReference type="Pfam" id="PF00675">
    <property type="entry name" value="Peptidase_M16"/>
    <property type="match status" value="1"/>
</dbReference>
<name>A0AAW7XCF9_9GAMM</name>
<dbReference type="PANTHER" id="PTHR43690:SF17">
    <property type="entry name" value="PROTEIN YHJJ"/>
    <property type="match status" value="1"/>
</dbReference>
<evidence type="ECO:0000256" key="7">
    <source>
        <dbReference type="ARBA" id="ARBA00023049"/>
    </source>
</evidence>
<dbReference type="GO" id="GO:0046872">
    <property type="term" value="F:metal ion binding"/>
    <property type="evidence" value="ECO:0007669"/>
    <property type="project" value="UniProtKB-KW"/>
</dbReference>
<evidence type="ECO:0000259" key="11">
    <source>
        <dbReference type="Pfam" id="PF05193"/>
    </source>
</evidence>
<feature type="chain" id="PRO_5043857725" evidence="9">
    <location>
        <begin position="28"/>
        <end position="919"/>
    </location>
</feature>
<dbReference type="RefSeq" id="WP_303493639.1">
    <property type="nucleotide sequence ID" value="NZ_JAUOPB010000013.1"/>
</dbReference>
<reference evidence="12" key="1">
    <citation type="submission" date="2023-07" db="EMBL/GenBank/DDBJ databases">
        <title>Genome content predicts the carbon catabolic preferences of heterotrophic bacteria.</title>
        <authorList>
            <person name="Gralka M."/>
        </authorList>
    </citation>
    <scope>NUCLEOTIDE SEQUENCE</scope>
    <source>
        <strain evidence="12">I3M17_2</strain>
    </source>
</reference>
<dbReference type="Proteomes" id="UP001169760">
    <property type="component" value="Unassembled WGS sequence"/>
</dbReference>
<dbReference type="EMBL" id="JAUOPB010000013">
    <property type="protein sequence ID" value="MDO6424241.1"/>
    <property type="molecule type" value="Genomic_DNA"/>
</dbReference>
<keyword evidence="7" id="KW-0482">Metalloprotease</keyword>
<dbReference type="InterPro" id="IPR007863">
    <property type="entry name" value="Peptidase_M16_C"/>
</dbReference>
<protein>
    <submittedName>
        <fullName evidence="12">Pitrilysin family protein</fullName>
    </submittedName>
</protein>
<dbReference type="InterPro" id="IPR001431">
    <property type="entry name" value="Pept_M16_Zn_BS"/>
</dbReference>
<dbReference type="InterPro" id="IPR011765">
    <property type="entry name" value="Pept_M16_N"/>
</dbReference>
<evidence type="ECO:0000313" key="13">
    <source>
        <dbReference type="Proteomes" id="UP001169760"/>
    </source>
</evidence>
<dbReference type="Gene3D" id="3.30.830.10">
    <property type="entry name" value="Metalloenzyme, LuxS/M16 peptidase-like"/>
    <property type="match status" value="4"/>
</dbReference>
<keyword evidence="3" id="KW-0645">Protease</keyword>
<comment type="cofactor">
    <cofactor evidence="1">
        <name>Zn(2+)</name>
        <dbReference type="ChEBI" id="CHEBI:29105"/>
    </cofactor>
</comment>
<keyword evidence="5" id="KW-0378">Hydrolase</keyword>
<dbReference type="GO" id="GO:0006508">
    <property type="term" value="P:proteolysis"/>
    <property type="evidence" value="ECO:0007669"/>
    <property type="project" value="UniProtKB-KW"/>
</dbReference>
<evidence type="ECO:0000256" key="2">
    <source>
        <dbReference type="ARBA" id="ARBA00007261"/>
    </source>
</evidence>
<feature type="domain" description="Peptidase M16 N-terminal" evidence="10">
    <location>
        <begin position="51"/>
        <end position="196"/>
    </location>
</feature>
<keyword evidence="4" id="KW-0479">Metal-binding</keyword>
<dbReference type="PROSITE" id="PS00143">
    <property type="entry name" value="INSULINASE"/>
    <property type="match status" value="1"/>
</dbReference>
<comment type="similarity">
    <text evidence="2 8">Belongs to the peptidase M16 family.</text>
</comment>
<dbReference type="InterPro" id="IPR011249">
    <property type="entry name" value="Metalloenz_LuxS/M16"/>
</dbReference>
<sequence>MIGYQRLLRSITFCLLVLTVCTPNAFALKGVEKVVQTEGITEYRLKNGLQVLLFPDPTKETVTVNITYHVGSKHENYGETGMAHLLEHLLFKGTPKHKDIPDELTKHGAKANGTTWLDRTNYYETFNATEENLRWALELEADRMVNSFIKKEHLDSEMTVVRNELERGENSPFRVLMQKMQAASYMWHNYGKSTIGAPSDLENVSIERLRNFYETYYQPDNATLIVAGKIDEEATLKLIKKYFGKIKKPKRTLPTLYTQETPSDGERTVTVRRVGDIQLVMASYHTPSAVHPDSAAIAVLANIIGDNPTGRLYKNAVETGIASQVFAWDQSLSDAGSFRAGAIVDKQKDLAAAEAVLIEQMETLTATPVTEAELERAKRSIAKDFEKAMNNTESVAIGLSDWVTTGDWRLRFLQRDRIAEVTLEDVQRVAKAYFTQNNRVVGRFIPTETPQRVTLPQPESVASLLEGYVGKQNVSMGEAFDPSYDNIAERTQTFTVADTIQVAMIPKKTRGETVRLNIQINYGTLESLTDTQAYAGIVGQMLDKGTKNYTREEMKDQFDKLKTYAGYGSNPGSAWAWMETDKENLIPALQLLAEGLKNPTFPQSELDVIKSATKVSLEYSLQDPNTIAQTEASRRLLPVDKGHPHYSPTLQESIDSLNSYSRDELIEYYNRFFSANNMIVSVVGDVEPEVILKELEAQFGDWKNDTPYVHIVEDYNAIDTTPAVFDTPDKENGIFLAVNLYEIQADHEDVPALTLGNYVFGGGFINSRLATRLRQKEGWSYGAGASLSPSKLSPRAAFWGYAIGAPQNLDNIEQGFKEELARLLEEGFTEEEIKNAKSGIVQRNHVARSEDKNLVQMLTDQVFYKRSVLEDKKFEQALLALTPEQVQKTMQKYFDPDNMLYIKAGDMTKAKTQAQQPAQ</sequence>
<feature type="domain" description="Peptidase M16 C-terminal" evidence="11">
    <location>
        <begin position="203"/>
        <end position="380"/>
    </location>
</feature>
<keyword evidence="9" id="KW-0732">Signal</keyword>
<proteinExistence type="inferred from homology"/>
<comment type="caution">
    <text evidence="12">The sequence shown here is derived from an EMBL/GenBank/DDBJ whole genome shotgun (WGS) entry which is preliminary data.</text>
</comment>
<keyword evidence="6" id="KW-0862">Zinc</keyword>
<dbReference type="Pfam" id="PF05193">
    <property type="entry name" value="Peptidase_M16_C"/>
    <property type="match status" value="2"/>
</dbReference>
<dbReference type="SUPFAM" id="SSF63411">
    <property type="entry name" value="LuxS/MPP-like metallohydrolase"/>
    <property type="match status" value="4"/>
</dbReference>
<evidence type="ECO:0000256" key="6">
    <source>
        <dbReference type="ARBA" id="ARBA00022833"/>
    </source>
</evidence>
<accession>A0AAW7XCF9</accession>
<gene>
    <name evidence="12" type="ORF">Q4521_17280</name>
</gene>
<dbReference type="AlphaFoldDB" id="A0AAW7XCF9"/>
<evidence type="ECO:0000313" key="12">
    <source>
        <dbReference type="EMBL" id="MDO6424241.1"/>
    </source>
</evidence>
<dbReference type="GO" id="GO:0004222">
    <property type="term" value="F:metalloendopeptidase activity"/>
    <property type="evidence" value="ECO:0007669"/>
    <property type="project" value="InterPro"/>
</dbReference>
<evidence type="ECO:0000256" key="4">
    <source>
        <dbReference type="ARBA" id="ARBA00022723"/>
    </source>
</evidence>
<evidence type="ECO:0000256" key="8">
    <source>
        <dbReference type="RuleBase" id="RU004447"/>
    </source>
</evidence>
<feature type="domain" description="Peptidase M16 C-terminal" evidence="11">
    <location>
        <begin position="661"/>
        <end position="838"/>
    </location>
</feature>
<evidence type="ECO:0000256" key="3">
    <source>
        <dbReference type="ARBA" id="ARBA00022670"/>
    </source>
</evidence>
<organism evidence="12 13">
    <name type="scientific">Saccharophagus degradans</name>
    <dbReference type="NCBI Taxonomy" id="86304"/>
    <lineage>
        <taxon>Bacteria</taxon>
        <taxon>Pseudomonadati</taxon>
        <taxon>Pseudomonadota</taxon>
        <taxon>Gammaproteobacteria</taxon>
        <taxon>Cellvibrionales</taxon>
        <taxon>Cellvibrionaceae</taxon>
        <taxon>Saccharophagus</taxon>
    </lineage>
</organism>
<evidence type="ECO:0000259" key="10">
    <source>
        <dbReference type="Pfam" id="PF00675"/>
    </source>
</evidence>
<dbReference type="PANTHER" id="PTHR43690">
    <property type="entry name" value="NARDILYSIN"/>
    <property type="match status" value="1"/>
</dbReference>
<dbReference type="InterPro" id="IPR050626">
    <property type="entry name" value="Peptidase_M16"/>
</dbReference>
<feature type="signal peptide" evidence="9">
    <location>
        <begin position="1"/>
        <end position="27"/>
    </location>
</feature>
<evidence type="ECO:0000256" key="5">
    <source>
        <dbReference type="ARBA" id="ARBA00022801"/>
    </source>
</evidence>
<evidence type="ECO:0000256" key="1">
    <source>
        <dbReference type="ARBA" id="ARBA00001947"/>
    </source>
</evidence>